<comment type="caution">
    <text evidence="1">The sequence shown here is derived from an EMBL/GenBank/DDBJ whole genome shotgun (WGS) entry which is preliminary data.</text>
</comment>
<protein>
    <submittedName>
        <fullName evidence="1">M15 family metallopeptidase</fullName>
    </submittedName>
</protein>
<reference evidence="1" key="1">
    <citation type="submission" date="2024-03" db="EMBL/GenBank/DDBJ databases">
        <title>Whole genome sequecning of epiphytes from Marcgravia umbellata leaves.</title>
        <authorList>
            <person name="Kumar G."/>
            <person name="Savka M.A."/>
        </authorList>
    </citation>
    <scope>NUCLEOTIDE SEQUENCE</scope>
    <source>
        <strain evidence="1">RIT_BL5</strain>
    </source>
</reference>
<gene>
    <name evidence="1" type="ORF">WKI47_17900</name>
</gene>
<sequence length="287" mass="32076">MKKWGFTTLIIILLLIIAVSKLVEQRSGSAESADGLIQEIALRSSGQSLQVMEEQLYTGDLLLVNSDSPIRPQGTQPDVTELFGHSELTGPASLLERDIRLSRGVALKFVVMVDAAANEGIEHFMISSGYRDELEQSRLYKEKGSDYALPPGYSEHHLGLALDIGSTEGPMAEAKEGKWLEKNAARYGFVLRYPADKTEITGISFEPWHFRYVGLPHSVLMKKNNWVLEEYLDMLEEKEAISTTVNGQKYEVCYYAPERLSELKIPKGRDYALSGDNRGGLILTLYP</sequence>
<name>A0ACC6PFY0_9BACL</name>
<keyword evidence="2" id="KW-1185">Reference proteome</keyword>
<accession>A0ACC6PFY0</accession>
<proteinExistence type="predicted"/>
<dbReference type="Proteomes" id="UP001380953">
    <property type="component" value="Unassembled WGS sequence"/>
</dbReference>
<organism evidence="1 2">
    <name type="scientific">Saccharibacillus sacchari</name>
    <dbReference type="NCBI Taxonomy" id="456493"/>
    <lineage>
        <taxon>Bacteria</taxon>
        <taxon>Bacillati</taxon>
        <taxon>Bacillota</taxon>
        <taxon>Bacilli</taxon>
        <taxon>Bacillales</taxon>
        <taxon>Paenibacillaceae</taxon>
        <taxon>Saccharibacillus</taxon>
    </lineage>
</organism>
<evidence type="ECO:0000313" key="1">
    <source>
        <dbReference type="EMBL" id="MEJ8305787.1"/>
    </source>
</evidence>
<evidence type="ECO:0000313" key="2">
    <source>
        <dbReference type="Proteomes" id="UP001380953"/>
    </source>
</evidence>
<dbReference type="EMBL" id="JBBKAR010000045">
    <property type="protein sequence ID" value="MEJ8305787.1"/>
    <property type="molecule type" value="Genomic_DNA"/>
</dbReference>